<keyword evidence="2" id="KW-0443">Lipid metabolism</keyword>
<dbReference type="InterPro" id="IPR029058">
    <property type="entry name" value="AB_hydrolase_fold"/>
</dbReference>
<evidence type="ECO:0000256" key="3">
    <source>
        <dbReference type="SAM" id="Phobius"/>
    </source>
</evidence>
<dbReference type="Gene3D" id="3.40.50.1820">
    <property type="entry name" value="alpha/beta hydrolase"/>
    <property type="match status" value="1"/>
</dbReference>
<proteinExistence type="predicted"/>
<keyword evidence="1" id="KW-0442">Lipid degradation</keyword>
<feature type="non-terminal residue" evidence="5">
    <location>
        <position position="1"/>
    </location>
</feature>
<protein>
    <recommendedName>
        <fullName evidence="4">AB hydrolase-1 domain-containing protein</fullName>
    </recommendedName>
</protein>
<evidence type="ECO:0000313" key="6">
    <source>
        <dbReference type="Proteomes" id="UP001642540"/>
    </source>
</evidence>
<gene>
    <name evidence="5" type="ORF">ODALV1_LOCUS24124</name>
</gene>
<feature type="transmembrane region" description="Helical" evidence="3">
    <location>
        <begin position="19"/>
        <end position="37"/>
    </location>
</feature>
<dbReference type="Pfam" id="PF00561">
    <property type="entry name" value="Abhydrolase_1"/>
    <property type="match status" value="1"/>
</dbReference>
<evidence type="ECO:0000259" key="4">
    <source>
        <dbReference type="Pfam" id="PF00561"/>
    </source>
</evidence>
<organism evidence="5 6">
    <name type="scientific">Orchesella dallaii</name>
    <dbReference type="NCBI Taxonomy" id="48710"/>
    <lineage>
        <taxon>Eukaryota</taxon>
        <taxon>Metazoa</taxon>
        <taxon>Ecdysozoa</taxon>
        <taxon>Arthropoda</taxon>
        <taxon>Hexapoda</taxon>
        <taxon>Collembola</taxon>
        <taxon>Entomobryomorpha</taxon>
        <taxon>Entomobryoidea</taxon>
        <taxon>Orchesellidae</taxon>
        <taxon>Orchesellinae</taxon>
        <taxon>Orchesella</taxon>
    </lineage>
</organism>
<dbReference type="EMBL" id="CAXLJM020000086">
    <property type="protein sequence ID" value="CAL8131313.1"/>
    <property type="molecule type" value="Genomic_DNA"/>
</dbReference>
<name>A0ABP1RMZ9_9HEXA</name>
<comment type="caution">
    <text evidence="5">The sequence shown here is derived from an EMBL/GenBank/DDBJ whole genome shotgun (WGS) entry which is preliminary data.</text>
</comment>
<keyword evidence="3" id="KW-0472">Membrane</keyword>
<reference evidence="5 6" key="1">
    <citation type="submission" date="2024-08" db="EMBL/GenBank/DDBJ databases">
        <authorList>
            <person name="Cucini C."/>
            <person name="Frati F."/>
        </authorList>
    </citation>
    <scope>NUCLEOTIDE SEQUENCE [LARGE SCALE GENOMIC DNA]</scope>
</reference>
<keyword evidence="3" id="KW-1133">Transmembrane helix</keyword>
<dbReference type="InterPro" id="IPR000073">
    <property type="entry name" value="AB_hydrolase_1"/>
</dbReference>
<keyword evidence="6" id="KW-1185">Reference proteome</keyword>
<sequence>VSFHCVYITKKNMKIKNKVLWCSGSFVLFILGVQHFFPKFRLIRFQQRKCAQYKPLHFDITFSHRKECLKSVHQSQSAEVEVTNLNTIDEIITRGYNASTHTFVSKDGYYSSIYRISGGANSPPRNGKRAILMYHGFLATGASWIIQPGSRNLAFTLVNAGYDVWLANSRGTTPSKKHRHYDADKDLDYWDFGSVELSQLDLPQMIDLILRETGTDKLYYVCHSMGCAVLFTGLADVPELNNKIEANFLLAPPTHMGSSYNPTFLLFPPISGTPLQDLLFRFMGGRINGEPNAFLKALGLTAVKVCGWSSMRCGICDNLIFAMFGADPEQMDYDNFPTIVRMLTGTGALKPFFHGLQVNEACAFQRNDYGTSRNLLEYGSLKPPRYNLTGITVPTYIFYSENDNFVTPWDAERVRNAIPKEFMRGFYKVGWHKFNHIDFLMAKEADILLYHKIRDIIMDLEQYNECYLQGNEFCAGKSQKY</sequence>
<evidence type="ECO:0000256" key="1">
    <source>
        <dbReference type="ARBA" id="ARBA00022963"/>
    </source>
</evidence>
<accession>A0ABP1RMZ9</accession>
<dbReference type="SUPFAM" id="SSF53474">
    <property type="entry name" value="alpha/beta-Hydrolases"/>
    <property type="match status" value="1"/>
</dbReference>
<feature type="domain" description="AB hydrolase-1" evidence="4">
    <location>
        <begin position="130"/>
        <end position="426"/>
    </location>
</feature>
<keyword evidence="3" id="KW-0812">Transmembrane</keyword>
<evidence type="ECO:0000256" key="2">
    <source>
        <dbReference type="ARBA" id="ARBA00023098"/>
    </source>
</evidence>
<dbReference type="Proteomes" id="UP001642540">
    <property type="component" value="Unassembled WGS sequence"/>
</dbReference>
<dbReference type="PANTHER" id="PTHR11005">
    <property type="entry name" value="LYSOSOMAL ACID LIPASE-RELATED"/>
    <property type="match status" value="1"/>
</dbReference>
<evidence type="ECO:0000313" key="5">
    <source>
        <dbReference type="EMBL" id="CAL8131313.1"/>
    </source>
</evidence>